<feature type="domain" description="GXWXG" evidence="1">
    <location>
        <begin position="30"/>
        <end position="87"/>
    </location>
</feature>
<protein>
    <recommendedName>
        <fullName evidence="5">DUF4334 domain-containing protein</fullName>
    </recommendedName>
</protein>
<proteinExistence type="predicted"/>
<dbReference type="Pfam" id="PF14232">
    <property type="entry name" value="DUF4334"/>
    <property type="match status" value="1"/>
</dbReference>
<dbReference type="InterPro" id="IPR025568">
    <property type="entry name" value="DUF4334"/>
</dbReference>
<sequence length="172" mass="19302">MKGQVISQQEQFQDLKKQQTILNDTVLSDLFDSLESVSCEDVFAKWQGGGFDTGHWLLPALAGMKWYGKWIKSTTDAKPLVCYNDDGQLYSNQAMNGEASVAMMEFRGKVSATVVYDGVPMRGHLRKVDHNTLLGAVSGKSLPTGDAIVQDGRHQYFYLERVEEFPARFIEE</sequence>
<dbReference type="KEGG" id="tsa:AciPR4_1072"/>
<evidence type="ECO:0000259" key="1">
    <source>
        <dbReference type="Pfam" id="PF14231"/>
    </source>
</evidence>
<name>E8UX16_TERSS</name>
<organism evidence="3 4">
    <name type="scientific">Terriglobus saanensis (strain ATCC BAA-1853 / DSM 23119 / SP1PR4)</name>
    <dbReference type="NCBI Taxonomy" id="401053"/>
    <lineage>
        <taxon>Bacteria</taxon>
        <taxon>Pseudomonadati</taxon>
        <taxon>Acidobacteriota</taxon>
        <taxon>Terriglobia</taxon>
        <taxon>Terriglobales</taxon>
        <taxon>Acidobacteriaceae</taxon>
        <taxon>Terriglobus</taxon>
    </lineage>
</organism>
<dbReference type="HOGENOM" id="CLU_112092_1_1_0"/>
<feature type="domain" description="DUF4334" evidence="2">
    <location>
        <begin position="97"/>
        <end position="161"/>
    </location>
</feature>
<evidence type="ECO:0008006" key="5">
    <source>
        <dbReference type="Google" id="ProtNLM"/>
    </source>
</evidence>
<evidence type="ECO:0000313" key="4">
    <source>
        <dbReference type="Proteomes" id="UP000006844"/>
    </source>
</evidence>
<dbReference type="Gene3D" id="2.40.128.580">
    <property type="entry name" value="GXWXG domain"/>
    <property type="match status" value="1"/>
</dbReference>
<reference evidence="3 4" key="1">
    <citation type="journal article" date="2012" name="Stand. Genomic Sci.">
        <title>Complete genome sequence of Terriglobus saanensis type strain SP1PR4(T), an Acidobacteria from tundra soil.</title>
        <authorList>
            <person name="Rawat S.R."/>
            <person name="Mannisto M.K."/>
            <person name="Starovoytov V."/>
            <person name="Goodwin L."/>
            <person name="Nolan M."/>
            <person name="Hauser L."/>
            <person name="Land M."/>
            <person name="Davenport K.W."/>
            <person name="Woyke T."/>
            <person name="Haggblom M.M."/>
        </authorList>
    </citation>
    <scope>NUCLEOTIDE SEQUENCE</scope>
    <source>
        <strain evidence="4">ATCC BAA-1853 / DSM 23119 / SP1PR4</strain>
    </source>
</reference>
<dbReference type="eggNOG" id="ENOG5031MQX">
    <property type="taxonomic scope" value="Bacteria"/>
</dbReference>
<dbReference type="InterPro" id="IPR025951">
    <property type="entry name" value="GXWXG_dom"/>
</dbReference>
<dbReference type="EMBL" id="CP002467">
    <property type="protein sequence ID" value="ADV81903.1"/>
    <property type="molecule type" value="Genomic_DNA"/>
</dbReference>
<dbReference type="Pfam" id="PF14231">
    <property type="entry name" value="GXWXG"/>
    <property type="match status" value="1"/>
</dbReference>
<keyword evidence="4" id="KW-1185">Reference proteome</keyword>
<evidence type="ECO:0000259" key="2">
    <source>
        <dbReference type="Pfam" id="PF14232"/>
    </source>
</evidence>
<evidence type="ECO:0000313" key="3">
    <source>
        <dbReference type="EMBL" id="ADV81903.1"/>
    </source>
</evidence>
<gene>
    <name evidence="3" type="ordered locus">AciPR4_1072</name>
</gene>
<dbReference type="STRING" id="401053.AciPR4_1072"/>
<dbReference type="Proteomes" id="UP000006844">
    <property type="component" value="Chromosome"/>
</dbReference>
<accession>E8UX16</accession>
<dbReference type="AlphaFoldDB" id="E8UX16"/>